<keyword evidence="1" id="KW-1133">Transmembrane helix</keyword>
<dbReference type="EMBL" id="JBHSMQ010000002">
    <property type="protein sequence ID" value="MFC5454333.1"/>
    <property type="molecule type" value="Genomic_DNA"/>
</dbReference>
<reference evidence="3" key="1">
    <citation type="journal article" date="2019" name="Int. J. Syst. Evol. Microbiol.">
        <title>The Global Catalogue of Microorganisms (GCM) 10K type strain sequencing project: providing services to taxonomists for standard genome sequencing and annotation.</title>
        <authorList>
            <consortium name="The Broad Institute Genomics Platform"/>
            <consortium name="The Broad Institute Genome Sequencing Center for Infectious Disease"/>
            <person name="Wu L."/>
            <person name="Ma J."/>
        </authorList>
    </citation>
    <scope>NUCLEOTIDE SEQUENCE [LARGE SCALE GENOMIC DNA]</scope>
    <source>
        <strain evidence="3">CGMCC 4.1469</strain>
    </source>
</reference>
<accession>A0ABW0KLJ1</accession>
<evidence type="ECO:0000313" key="3">
    <source>
        <dbReference type="Proteomes" id="UP001596052"/>
    </source>
</evidence>
<protein>
    <submittedName>
        <fullName evidence="2">Uncharacterized protein</fullName>
    </submittedName>
</protein>
<evidence type="ECO:0000256" key="1">
    <source>
        <dbReference type="SAM" id="Phobius"/>
    </source>
</evidence>
<sequence>MSRRAQSGVRPTHWLGLIAILAFVGGGGFFLMNRTTDPMTGITELSPGEFMENATALSGNEYKIEGVVDDRLDNWRSAEGRLFSLQVSDSSGNNFIPVWVPPDYKGANIQRRQRYIFKVLVLETGVLKVLELVKA</sequence>
<organism evidence="2 3">
    <name type="scientific">Prosthecobacter fluviatilis</name>
    <dbReference type="NCBI Taxonomy" id="445931"/>
    <lineage>
        <taxon>Bacteria</taxon>
        <taxon>Pseudomonadati</taxon>
        <taxon>Verrucomicrobiota</taxon>
        <taxon>Verrucomicrobiia</taxon>
        <taxon>Verrucomicrobiales</taxon>
        <taxon>Verrucomicrobiaceae</taxon>
        <taxon>Prosthecobacter</taxon>
    </lineage>
</organism>
<evidence type="ECO:0000313" key="2">
    <source>
        <dbReference type="EMBL" id="MFC5454333.1"/>
    </source>
</evidence>
<dbReference type="RefSeq" id="WP_377164310.1">
    <property type="nucleotide sequence ID" value="NZ_JBHSMQ010000002.1"/>
</dbReference>
<comment type="caution">
    <text evidence="2">The sequence shown here is derived from an EMBL/GenBank/DDBJ whole genome shotgun (WGS) entry which is preliminary data.</text>
</comment>
<keyword evidence="3" id="KW-1185">Reference proteome</keyword>
<gene>
    <name evidence="2" type="ORF">ACFQDI_05650</name>
</gene>
<feature type="transmembrane region" description="Helical" evidence="1">
    <location>
        <begin position="12"/>
        <end position="32"/>
    </location>
</feature>
<keyword evidence="1" id="KW-0472">Membrane</keyword>
<dbReference type="Proteomes" id="UP001596052">
    <property type="component" value="Unassembled WGS sequence"/>
</dbReference>
<proteinExistence type="predicted"/>
<name>A0ABW0KLJ1_9BACT</name>
<keyword evidence="1" id="KW-0812">Transmembrane</keyword>